<dbReference type="InterPro" id="IPR019734">
    <property type="entry name" value="TPR_rpt"/>
</dbReference>
<dbReference type="OrthoDB" id="818930at2"/>
<keyword evidence="6" id="KW-1185">Reference proteome</keyword>
<dbReference type="PROSITE" id="PS50005">
    <property type="entry name" value="TPR"/>
    <property type="match status" value="5"/>
</dbReference>
<feature type="signal peptide" evidence="4">
    <location>
        <begin position="1"/>
        <end position="19"/>
    </location>
</feature>
<feature type="chain" id="PRO_5011566598" evidence="4">
    <location>
        <begin position="20"/>
        <end position="399"/>
    </location>
</feature>
<dbReference type="SMART" id="SM00028">
    <property type="entry name" value="TPR"/>
    <property type="match status" value="9"/>
</dbReference>
<dbReference type="PANTHER" id="PTHR44858">
    <property type="entry name" value="TETRATRICOPEPTIDE REPEAT PROTEIN 6"/>
    <property type="match status" value="1"/>
</dbReference>
<dbReference type="InterPro" id="IPR011990">
    <property type="entry name" value="TPR-like_helical_dom_sf"/>
</dbReference>
<dbReference type="AlphaFoldDB" id="A0A1I2QMH9"/>
<evidence type="ECO:0000313" key="6">
    <source>
        <dbReference type="Proteomes" id="UP000199642"/>
    </source>
</evidence>
<proteinExistence type="predicted"/>
<dbReference type="InterPro" id="IPR050498">
    <property type="entry name" value="Ycf3"/>
</dbReference>
<feature type="repeat" description="TPR" evidence="3">
    <location>
        <begin position="188"/>
        <end position="221"/>
    </location>
</feature>
<keyword evidence="4" id="KW-0732">Signal</keyword>
<dbReference type="Pfam" id="PF13414">
    <property type="entry name" value="TPR_11"/>
    <property type="match status" value="1"/>
</dbReference>
<accession>A0A1I2QMH9</accession>
<dbReference type="EMBL" id="FOPC01000002">
    <property type="protein sequence ID" value="SFG27427.1"/>
    <property type="molecule type" value="Genomic_DNA"/>
</dbReference>
<dbReference type="STRING" id="435880.SAMN04487988_102269"/>
<evidence type="ECO:0000256" key="1">
    <source>
        <dbReference type="ARBA" id="ARBA00022737"/>
    </source>
</evidence>
<feature type="repeat" description="TPR" evidence="3">
    <location>
        <begin position="154"/>
        <end position="187"/>
    </location>
</feature>
<evidence type="ECO:0000256" key="4">
    <source>
        <dbReference type="SAM" id="SignalP"/>
    </source>
</evidence>
<name>A0A1I2QMH9_9BACT</name>
<reference evidence="6" key="1">
    <citation type="submission" date="2016-10" db="EMBL/GenBank/DDBJ databases">
        <authorList>
            <person name="Varghese N."/>
            <person name="Submissions S."/>
        </authorList>
    </citation>
    <scope>NUCLEOTIDE SEQUENCE [LARGE SCALE GENOMIC DNA]</scope>
    <source>
        <strain evidence="6">DSM 19315</strain>
    </source>
</reference>
<gene>
    <name evidence="5" type="ORF">SAMN04487988_102269</name>
</gene>
<evidence type="ECO:0000313" key="5">
    <source>
        <dbReference type="EMBL" id="SFG27427.1"/>
    </source>
</evidence>
<dbReference type="Gene3D" id="1.25.40.10">
    <property type="entry name" value="Tetratricopeptide repeat domain"/>
    <property type="match status" value="4"/>
</dbReference>
<feature type="repeat" description="TPR" evidence="3">
    <location>
        <begin position="288"/>
        <end position="321"/>
    </location>
</feature>
<protein>
    <submittedName>
        <fullName evidence="5">Tetratricopeptide repeat-containing protein</fullName>
    </submittedName>
</protein>
<dbReference type="Proteomes" id="UP000199642">
    <property type="component" value="Unassembled WGS sequence"/>
</dbReference>
<evidence type="ECO:0000256" key="3">
    <source>
        <dbReference type="PROSITE-ProRule" id="PRU00339"/>
    </source>
</evidence>
<keyword evidence="1" id="KW-0677">Repeat</keyword>
<feature type="repeat" description="TPR" evidence="3">
    <location>
        <begin position="24"/>
        <end position="57"/>
    </location>
</feature>
<dbReference type="RefSeq" id="WP_092789106.1">
    <property type="nucleotide sequence ID" value="NZ_JBHRVW010000002.1"/>
</dbReference>
<evidence type="ECO:0000256" key="2">
    <source>
        <dbReference type="ARBA" id="ARBA00022803"/>
    </source>
</evidence>
<feature type="repeat" description="TPR" evidence="3">
    <location>
        <begin position="322"/>
        <end position="355"/>
    </location>
</feature>
<dbReference type="PANTHER" id="PTHR44858:SF1">
    <property type="entry name" value="UDP-N-ACETYLGLUCOSAMINE--PEPTIDE N-ACETYLGLUCOSAMINYLTRANSFERASE SPINDLY-RELATED"/>
    <property type="match status" value="1"/>
</dbReference>
<dbReference type="SUPFAM" id="SSF48452">
    <property type="entry name" value="TPR-like"/>
    <property type="match status" value="1"/>
</dbReference>
<sequence>MKSLILSLCFLLCMNQLLAQEARPDSEYALGIEAFNQEDYETAYLHFEKWIQNNPQDPLGYWYLGQVYENFEGDGVQFALENYSIALELNPELAEVYMSRGRLNLRLERYEFAEEDFLSYLRLPKGETTQVIYKKSATDRGFSGVFTAQTDNPSETLYHLGLSRMGMEDYPKALSYLDSAISYQDDVADFHAEKGKALMELGQESEALVSLKKAVEINPNHYLARQRIILLEEGGDKEKLEVLTQSISDDPENPQAWKLRGFHRLTHDDFEGAIADFTEAISIMQDDVENWNYRGSAFAKLKEWEKAEEDFSYALTLADQDPELLLRRGQARYYQNKAEEALADFVQLIALDPQNPTGYFHRGITFHRLDRQEEACQDLNQALSMGMEQAKPILDKICK</sequence>
<dbReference type="Pfam" id="PF13432">
    <property type="entry name" value="TPR_16"/>
    <property type="match status" value="3"/>
</dbReference>
<organism evidence="5 6">
    <name type="scientific">Algoriphagus hitonicola</name>
    <dbReference type="NCBI Taxonomy" id="435880"/>
    <lineage>
        <taxon>Bacteria</taxon>
        <taxon>Pseudomonadati</taxon>
        <taxon>Bacteroidota</taxon>
        <taxon>Cytophagia</taxon>
        <taxon>Cytophagales</taxon>
        <taxon>Cyclobacteriaceae</taxon>
        <taxon>Algoriphagus</taxon>
    </lineage>
</organism>
<keyword evidence="2 3" id="KW-0802">TPR repeat</keyword>